<proteinExistence type="predicted"/>
<name>A0A511XNJ4_9PROT</name>
<dbReference type="Proteomes" id="UP000321746">
    <property type="component" value="Unassembled WGS sequence"/>
</dbReference>
<dbReference type="EMBL" id="BJYG01000043">
    <property type="protein sequence ID" value="GEN64469.1"/>
    <property type="molecule type" value="Genomic_DNA"/>
</dbReference>
<keyword evidence="2" id="KW-1185">Reference proteome</keyword>
<dbReference type="InterPro" id="IPR010982">
    <property type="entry name" value="Lambda_DNA-bd_dom_sf"/>
</dbReference>
<dbReference type="SUPFAM" id="SSF47413">
    <property type="entry name" value="lambda repressor-like DNA-binding domains"/>
    <property type="match status" value="1"/>
</dbReference>
<reference evidence="1 2" key="1">
    <citation type="submission" date="2019-07" db="EMBL/GenBank/DDBJ databases">
        <title>Whole genome shotgun sequence of Acetobacter oeni NBRC 105207.</title>
        <authorList>
            <person name="Hosoyama A."/>
            <person name="Uohara A."/>
            <person name="Ohji S."/>
            <person name="Ichikawa N."/>
        </authorList>
    </citation>
    <scope>NUCLEOTIDE SEQUENCE [LARGE SCALE GENOMIC DNA]</scope>
    <source>
        <strain evidence="1 2">NBRC 105207</strain>
    </source>
</reference>
<dbReference type="OrthoDB" id="9792157at2"/>
<evidence type="ECO:0000313" key="1">
    <source>
        <dbReference type="EMBL" id="GEN64469.1"/>
    </source>
</evidence>
<comment type="caution">
    <text evidence="1">The sequence shown here is derived from an EMBL/GenBank/DDBJ whole genome shotgun (WGS) entry which is preliminary data.</text>
</comment>
<accession>A0A511XNJ4</accession>
<gene>
    <name evidence="1" type="ORF">AOE01nite_26930</name>
</gene>
<sequence length="262" mass="28023">MTGPVTSGDAPDSRYRRRAGAMWDMIDLMAAERGLSVSGLARAAGLDPTALNPSKRRTADGRMRLPRMETLLHLLDAAGVSFSDFAGLTEGLTGGKKAGAILRRPVSAPAAEAGGALLRVIRFSRLGLPDLFDRAFLPTGRVADRQWGEIRSPVTLTGPHDYAIRLDSDAFEPVFRRGCLLIVSPDVPVREGDRILLHAPERSGAPGQAFPPPVLAVMADRTVTDRGVGERMVRPLVAGAEAVVLPPHDDRVVAQRITATTL</sequence>
<evidence type="ECO:0000313" key="2">
    <source>
        <dbReference type="Proteomes" id="UP000321746"/>
    </source>
</evidence>
<dbReference type="GO" id="GO:0003677">
    <property type="term" value="F:DNA binding"/>
    <property type="evidence" value="ECO:0007669"/>
    <property type="project" value="InterPro"/>
</dbReference>
<organism evidence="1 2">
    <name type="scientific">Acetobacter oeni</name>
    <dbReference type="NCBI Taxonomy" id="304077"/>
    <lineage>
        <taxon>Bacteria</taxon>
        <taxon>Pseudomonadati</taxon>
        <taxon>Pseudomonadota</taxon>
        <taxon>Alphaproteobacteria</taxon>
        <taxon>Acetobacterales</taxon>
        <taxon>Acetobacteraceae</taxon>
        <taxon>Acetobacter</taxon>
    </lineage>
</organism>
<dbReference type="AlphaFoldDB" id="A0A511XNJ4"/>
<dbReference type="RefSeq" id="WP_146891031.1">
    <property type="nucleotide sequence ID" value="NZ_BJYG01000043.1"/>
</dbReference>
<protein>
    <submittedName>
        <fullName evidence="1">Uncharacterized protein</fullName>
    </submittedName>
</protein>